<dbReference type="Pfam" id="PF01535">
    <property type="entry name" value="PPR"/>
    <property type="match status" value="2"/>
</dbReference>
<dbReference type="PANTHER" id="PTHR46128:SF329">
    <property type="entry name" value="MITOCHONDRIAL GROUP I INTRON SPLICING FACTOR DMR1"/>
    <property type="match status" value="1"/>
</dbReference>
<evidence type="ECO:0000313" key="4">
    <source>
        <dbReference type="EMBL" id="KAL0490814.1"/>
    </source>
</evidence>
<evidence type="ECO:0000256" key="1">
    <source>
        <dbReference type="ARBA" id="ARBA00007626"/>
    </source>
</evidence>
<evidence type="ECO:0000256" key="3">
    <source>
        <dbReference type="SAM" id="MobiDB-lite"/>
    </source>
</evidence>
<feature type="region of interest" description="Disordered" evidence="3">
    <location>
        <begin position="457"/>
        <end position="477"/>
    </location>
</feature>
<dbReference type="SUPFAM" id="SSF48452">
    <property type="entry name" value="TPR-like"/>
    <property type="match status" value="1"/>
</dbReference>
<proteinExistence type="inferred from homology"/>
<feature type="compositionally biased region" description="Basic and acidic residues" evidence="3">
    <location>
        <begin position="467"/>
        <end position="477"/>
    </location>
</feature>
<dbReference type="AlphaFoldDB" id="A0AAW2ZQ01"/>
<keyword evidence="5" id="KW-1185">Reference proteome</keyword>
<dbReference type="PANTHER" id="PTHR46128">
    <property type="entry name" value="MITOCHONDRIAL GROUP I INTRON SPLICING FACTOR CCM1"/>
    <property type="match status" value="1"/>
</dbReference>
<feature type="repeat" description="PPR" evidence="2">
    <location>
        <begin position="152"/>
        <end position="186"/>
    </location>
</feature>
<dbReference type="Proteomes" id="UP001431209">
    <property type="component" value="Unassembled WGS sequence"/>
</dbReference>
<evidence type="ECO:0000313" key="5">
    <source>
        <dbReference type="Proteomes" id="UP001431209"/>
    </source>
</evidence>
<dbReference type="InterPro" id="IPR002885">
    <property type="entry name" value="PPR_rpt"/>
</dbReference>
<evidence type="ECO:0000256" key="2">
    <source>
        <dbReference type="PROSITE-ProRule" id="PRU00708"/>
    </source>
</evidence>
<name>A0AAW2ZQ01_9EUKA</name>
<dbReference type="EMBL" id="JAOPGA020001721">
    <property type="protein sequence ID" value="KAL0490814.1"/>
    <property type="molecule type" value="Genomic_DNA"/>
</dbReference>
<comment type="caution">
    <text evidence="4">The sequence shown here is derived from an EMBL/GenBank/DDBJ whole genome shotgun (WGS) entry which is preliminary data.</text>
</comment>
<reference evidence="4 5" key="1">
    <citation type="submission" date="2024-03" db="EMBL/GenBank/DDBJ databases">
        <title>The Acrasis kona genome and developmental transcriptomes reveal deep origins of eukaryotic multicellular pathways.</title>
        <authorList>
            <person name="Sheikh S."/>
            <person name="Fu C.-J."/>
            <person name="Brown M.W."/>
            <person name="Baldauf S.L."/>
        </authorList>
    </citation>
    <scope>NUCLEOTIDE SEQUENCE [LARGE SCALE GENOMIC DNA]</scope>
    <source>
        <strain evidence="4 5">ATCC MYA-3509</strain>
    </source>
</reference>
<sequence length="517" mass="62005">MVDSLIFVMLRAGLRTRTLLHGIHQHRVLHNLENNIFKTTSIEQQSKALGVASFDHEAEMDKIITSEIENNTVDRPKQLRTEFLDSLLRKYETERIDMIWRELEGSLHSYGPIELTVIYNFFILRFWVNHFHDKAIALFEEMRQPSSIFKPNIYTFTVMIQMYFRYGKYQPGWKLFNELMKSETHIDQTLFSVILQHFFETEQTEEYLTLYQRFTKNGLLRPTIFELTNLMRVYLQMGQYDTAIRVMDQMHEIMTVDGYAIIHCIKGLIKADLMDMASDVIYKMHAVYKVKPTNVFLSVLCTEMVKRERVKRALQLYYYYVEEKKIKPNGMTCMTLFSAIFKQKEYETAIKLYNHVTHFGKMDSVFYAYIMITFYRHYLPGLAKRVMKDIKNAGITLQHREVDAAFLGTHPRFKYDILSQMFDDFTELGINYDEWLEWYGFMNREVFRRQMLAEFNNRQENQNETPEMEHSSERQMEEVDNFGLLEEEIRRQQEEEIDDDNWEDEIFDIDLKINKNK</sequence>
<comment type="similarity">
    <text evidence="1">Belongs to the PPR family. P subfamily.</text>
</comment>
<gene>
    <name evidence="4" type="ORF">AKO1_009614</name>
</gene>
<organism evidence="4 5">
    <name type="scientific">Acrasis kona</name>
    <dbReference type="NCBI Taxonomy" id="1008807"/>
    <lineage>
        <taxon>Eukaryota</taxon>
        <taxon>Discoba</taxon>
        <taxon>Heterolobosea</taxon>
        <taxon>Tetramitia</taxon>
        <taxon>Eutetramitia</taxon>
        <taxon>Acrasidae</taxon>
        <taxon>Acrasis</taxon>
    </lineage>
</organism>
<dbReference type="PROSITE" id="PS51375">
    <property type="entry name" value="PPR"/>
    <property type="match status" value="1"/>
</dbReference>
<dbReference type="InterPro" id="IPR011990">
    <property type="entry name" value="TPR-like_helical_dom_sf"/>
</dbReference>
<dbReference type="InterPro" id="IPR050872">
    <property type="entry name" value="PPR_P_subfamily"/>
</dbReference>
<dbReference type="Gene3D" id="1.25.40.10">
    <property type="entry name" value="Tetratricopeptide repeat domain"/>
    <property type="match status" value="2"/>
</dbReference>
<accession>A0AAW2ZQ01</accession>
<protein>
    <submittedName>
        <fullName evidence="4">Pentatricopeptide repeat-containing protein</fullName>
    </submittedName>
</protein>